<evidence type="ECO:0000256" key="1">
    <source>
        <dbReference type="SAM" id="MobiDB-lite"/>
    </source>
</evidence>
<dbReference type="Proteomes" id="UP000236630">
    <property type="component" value="Unassembled WGS sequence"/>
</dbReference>
<organism evidence="2 3">
    <name type="scientific">Citrus unshiu</name>
    <name type="common">Satsuma mandarin</name>
    <name type="synonym">Citrus nobilis var. unshiu</name>
    <dbReference type="NCBI Taxonomy" id="55188"/>
    <lineage>
        <taxon>Eukaryota</taxon>
        <taxon>Viridiplantae</taxon>
        <taxon>Streptophyta</taxon>
        <taxon>Embryophyta</taxon>
        <taxon>Tracheophyta</taxon>
        <taxon>Spermatophyta</taxon>
        <taxon>Magnoliopsida</taxon>
        <taxon>eudicotyledons</taxon>
        <taxon>Gunneridae</taxon>
        <taxon>Pentapetalae</taxon>
        <taxon>rosids</taxon>
        <taxon>malvids</taxon>
        <taxon>Sapindales</taxon>
        <taxon>Rutaceae</taxon>
        <taxon>Aurantioideae</taxon>
        <taxon>Citrus</taxon>
    </lineage>
</organism>
<evidence type="ECO:0000313" key="2">
    <source>
        <dbReference type="EMBL" id="GAY56141.1"/>
    </source>
</evidence>
<protein>
    <submittedName>
        <fullName evidence="2">Uncharacterized protein</fullName>
    </submittedName>
</protein>
<dbReference type="PANTHER" id="PTHR37265">
    <property type="entry name" value="OS01G0195300 PROTEIN"/>
    <property type="match status" value="1"/>
</dbReference>
<keyword evidence="3" id="KW-1185">Reference proteome</keyword>
<accession>A0A2H5PUX5</accession>
<sequence>MEETRKREREQNFNQNDDVSSAALKMPRATLEDGGDGGGDLGDDIMAWLSMDDDTMSQLMNLLDTSSPNADSATARTTRVKFIDNPYKSLVIFQSSSSYVTINGNEESCGSSFSDSESSVMVSVDTAGIVKSFPTRGSQRDCEVSAWSSNEEEKEVGGFGFFEGEGGEIMDGCDGSDLDDYVLPKFLVQEQEEAQAPF</sequence>
<gene>
    <name evidence="2" type="ORF">CUMW_169590</name>
</gene>
<proteinExistence type="predicted"/>
<dbReference type="EMBL" id="BDQV01000132">
    <property type="protein sequence ID" value="GAY56141.1"/>
    <property type="molecule type" value="Genomic_DNA"/>
</dbReference>
<comment type="caution">
    <text evidence="2">The sequence shown here is derived from an EMBL/GenBank/DDBJ whole genome shotgun (WGS) entry which is preliminary data.</text>
</comment>
<reference evidence="2 3" key="1">
    <citation type="journal article" date="2017" name="Front. Genet.">
        <title>Draft sequencing of the heterozygous diploid genome of Satsuma (Citrus unshiu Marc.) using a hybrid assembly approach.</title>
        <authorList>
            <person name="Shimizu T."/>
            <person name="Tanizawa Y."/>
            <person name="Mochizuki T."/>
            <person name="Nagasaki H."/>
            <person name="Yoshioka T."/>
            <person name="Toyoda A."/>
            <person name="Fujiyama A."/>
            <person name="Kaminuma E."/>
            <person name="Nakamura Y."/>
        </authorList>
    </citation>
    <scope>NUCLEOTIDE SEQUENCE [LARGE SCALE GENOMIC DNA]</scope>
    <source>
        <strain evidence="3">cv. Miyagawa wase</strain>
    </source>
</reference>
<evidence type="ECO:0000313" key="3">
    <source>
        <dbReference type="Proteomes" id="UP000236630"/>
    </source>
</evidence>
<name>A0A2H5PUX5_CITUN</name>
<feature type="compositionally biased region" description="Basic and acidic residues" evidence="1">
    <location>
        <begin position="1"/>
        <end position="11"/>
    </location>
</feature>
<feature type="region of interest" description="Disordered" evidence="1">
    <location>
        <begin position="1"/>
        <end position="38"/>
    </location>
</feature>
<dbReference type="PANTHER" id="PTHR37265:SF5">
    <property type="entry name" value="OS01G0195300 PROTEIN"/>
    <property type="match status" value="1"/>
</dbReference>
<dbReference type="AlphaFoldDB" id="A0A2H5PUX5"/>